<reference evidence="1 2" key="1">
    <citation type="submission" date="2021-05" db="EMBL/GenBank/DDBJ databases">
        <title>Croceibacterium sp. LX-88 genome sequence.</title>
        <authorList>
            <person name="Luo X."/>
        </authorList>
    </citation>
    <scope>NUCLEOTIDE SEQUENCE [LARGE SCALE GENOMIC DNA]</scope>
    <source>
        <strain evidence="1 2">LX-88</strain>
    </source>
</reference>
<evidence type="ECO:0000313" key="2">
    <source>
        <dbReference type="Proteomes" id="UP000811255"/>
    </source>
</evidence>
<keyword evidence="2" id="KW-1185">Reference proteome</keyword>
<evidence type="ECO:0000313" key="1">
    <source>
        <dbReference type="EMBL" id="MBT2135340.1"/>
    </source>
</evidence>
<dbReference type="Proteomes" id="UP000811255">
    <property type="component" value="Unassembled WGS sequence"/>
</dbReference>
<dbReference type="RefSeq" id="WP_214537052.1">
    <property type="nucleotide sequence ID" value="NZ_JAHFVK010000002.1"/>
</dbReference>
<proteinExistence type="predicted"/>
<protein>
    <submittedName>
        <fullName evidence="1">Uncharacterized protein</fullName>
    </submittedName>
</protein>
<gene>
    <name evidence="1" type="ORF">KK137_13460</name>
</gene>
<name>A0ABS5W6I1_9SPHN</name>
<accession>A0ABS5W6I1</accession>
<comment type="caution">
    <text evidence="1">The sequence shown here is derived from an EMBL/GenBank/DDBJ whole genome shotgun (WGS) entry which is preliminary data.</text>
</comment>
<sequence length="128" mass="13537">MNAMPPSFYAATDSFVPGQNDTLEASLRWTALAEAARVVATLARVETAPTFADGCEIGELLQAADPWRRDRAEHGITDISAFMQPGIVALLSVSARGVDPKPAAMALWEEFVDARAAVIALLKPGVAA</sequence>
<organism evidence="1 2">
    <name type="scientific">Croceibacterium selenioxidans</name>
    <dbReference type="NCBI Taxonomy" id="2838833"/>
    <lineage>
        <taxon>Bacteria</taxon>
        <taxon>Pseudomonadati</taxon>
        <taxon>Pseudomonadota</taxon>
        <taxon>Alphaproteobacteria</taxon>
        <taxon>Sphingomonadales</taxon>
        <taxon>Erythrobacteraceae</taxon>
        <taxon>Croceibacterium</taxon>
    </lineage>
</organism>
<dbReference type="EMBL" id="JAHFVK010000002">
    <property type="protein sequence ID" value="MBT2135340.1"/>
    <property type="molecule type" value="Genomic_DNA"/>
</dbReference>